<evidence type="ECO:0000313" key="1">
    <source>
        <dbReference type="EMBL" id="MCA9385185.1"/>
    </source>
</evidence>
<proteinExistence type="predicted"/>
<organism evidence="1 2">
    <name type="scientific">Candidatus Dojkabacteria bacterium</name>
    <dbReference type="NCBI Taxonomy" id="2099670"/>
    <lineage>
        <taxon>Bacteria</taxon>
        <taxon>Candidatus Dojkabacteria</taxon>
    </lineage>
</organism>
<dbReference type="InterPro" id="IPR043129">
    <property type="entry name" value="ATPase_NBD"/>
</dbReference>
<dbReference type="EMBL" id="JAGQLH010000006">
    <property type="protein sequence ID" value="MCA9385185.1"/>
    <property type="molecule type" value="Genomic_DNA"/>
</dbReference>
<dbReference type="PANTHER" id="PTHR32432:SF3">
    <property type="entry name" value="ETHANOLAMINE UTILIZATION PROTEIN EUTJ"/>
    <property type="match status" value="1"/>
</dbReference>
<dbReference type="InterPro" id="IPR005883">
    <property type="entry name" value="PilM"/>
</dbReference>
<accession>A0A955L7P4</accession>
<dbReference type="InterPro" id="IPR050696">
    <property type="entry name" value="FtsA/MreB"/>
</dbReference>
<reference evidence="1" key="1">
    <citation type="submission" date="2020-04" db="EMBL/GenBank/DDBJ databases">
        <authorList>
            <person name="Zhang T."/>
        </authorList>
    </citation>
    <scope>NUCLEOTIDE SEQUENCE</scope>
    <source>
        <strain evidence="1">HKST-UBA11</strain>
    </source>
</reference>
<dbReference type="Gene3D" id="3.30.420.40">
    <property type="match status" value="1"/>
</dbReference>
<protein>
    <submittedName>
        <fullName evidence="1">Pilus assembly protein PilM</fullName>
    </submittedName>
</protein>
<name>A0A955L7P4_9BACT</name>
<dbReference type="Proteomes" id="UP000754563">
    <property type="component" value="Unassembled WGS sequence"/>
</dbReference>
<sequence length="146" mass="15848">GRLVFSQSIGTGSDSFSKAIATDFNLQPAQASQYKMKYGVLPNQQDGGKIHNSIKPILEVVLNEIRKILGFIDTRLSYGSPQGIFLSGNGALLPGLPQYMQSTFQLPVSTLDPLNKVKLKGKVEDIRNHISPMGYSVAIGLGLKEE</sequence>
<feature type="non-terminal residue" evidence="1">
    <location>
        <position position="1"/>
    </location>
</feature>
<dbReference type="SUPFAM" id="SSF53067">
    <property type="entry name" value="Actin-like ATPase domain"/>
    <property type="match status" value="1"/>
</dbReference>
<comment type="caution">
    <text evidence="1">The sequence shown here is derived from an EMBL/GenBank/DDBJ whole genome shotgun (WGS) entry which is preliminary data.</text>
</comment>
<dbReference type="AlphaFoldDB" id="A0A955L7P4"/>
<evidence type="ECO:0000313" key="2">
    <source>
        <dbReference type="Proteomes" id="UP000754563"/>
    </source>
</evidence>
<dbReference type="PANTHER" id="PTHR32432">
    <property type="entry name" value="CELL DIVISION PROTEIN FTSA-RELATED"/>
    <property type="match status" value="1"/>
</dbReference>
<gene>
    <name evidence="1" type="primary">pilM</name>
    <name evidence="1" type="ORF">KC717_00895</name>
</gene>
<reference evidence="1" key="2">
    <citation type="journal article" date="2021" name="Microbiome">
        <title>Successional dynamics and alternative stable states in a saline activated sludge microbial community over 9 years.</title>
        <authorList>
            <person name="Wang Y."/>
            <person name="Ye J."/>
            <person name="Ju F."/>
            <person name="Liu L."/>
            <person name="Boyd J.A."/>
            <person name="Deng Y."/>
            <person name="Parks D.H."/>
            <person name="Jiang X."/>
            <person name="Yin X."/>
            <person name="Woodcroft B.J."/>
            <person name="Tyson G.W."/>
            <person name="Hugenholtz P."/>
            <person name="Polz M.F."/>
            <person name="Zhang T."/>
        </authorList>
    </citation>
    <scope>NUCLEOTIDE SEQUENCE</scope>
    <source>
        <strain evidence="1">HKST-UBA11</strain>
    </source>
</reference>
<dbReference type="Pfam" id="PF11104">
    <property type="entry name" value="PilM_2"/>
    <property type="match status" value="1"/>
</dbReference>